<proteinExistence type="predicted"/>
<dbReference type="EMBL" id="CYSD01000020">
    <property type="protein sequence ID" value="CUH77638.1"/>
    <property type="molecule type" value="Genomic_DNA"/>
</dbReference>
<dbReference type="AlphaFoldDB" id="A0A0P1G7S5"/>
<keyword evidence="2" id="KW-1185">Reference proteome</keyword>
<reference evidence="1 2" key="1">
    <citation type="submission" date="2015-09" db="EMBL/GenBank/DDBJ databases">
        <authorList>
            <consortium name="Swine Surveillance"/>
        </authorList>
    </citation>
    <scope>NUCLEOTIDE SEQUENCE [LARGE SCALE GENOMIC DNA]</scope>
    <source>
        <strain evidence="1 2">CECT 7557</strain>
    </source>
</reference>
<protein>
    <submittedName>
        <fullName evidence="1">Uncharacterized protein</fullName>
    </submittedName>
</protein>
<organism evidence="1 2">
    <name type="scientific">Tritonibacter multivorans</name>
    <dbReference type="NCBI Taxonomy" id="928856"/>
    <lineage>
        <taxon>Bacteria</taxon>
        <taxon>Pseudomonadati</taxon>
        <taxon>Pseudomonadota</taxon>
        <taxon>Alphaproteobacteria</taxon>
        <taxon>Rhodobacterales</taxon>
        <taxon>Paracoccaceae</taxon>
        <taxon>Tritonibacter</taxon>
    </lineage>
</organism>
<name>A0A0P1G7S5_9RHOB</name>
<accession>A0A0P1G7S5</accession>
<evidence type="ECO:0000313" key="1">
    <source>
        <dbReference type="EMBL" id="CUH77638.1"/>
    </source>
</evidence>
<evidence type="ECO:0000313" key="2">
    <source>
        <dbReference type="Proteomes" id="UP000052022"/>
    </source>
</evidence>
<gene>
    <name evidence="1" type="ORF">TRM7557_01474</name>
</gene>
<dbReference type="Proteomes" id="UP000052022">
    <property type="component" value="Unassembled WGS sequence"/>
</dbReference>
<sequence length="63" mass="7139">MIQGHKIPKDRYQLTDAGQNRVTVSFNGSGLDEHAHPSAQEFLFERELRQKLNPGVGDQHLLL</sequence>